<keyword evidence="3" id="KW-0012">Acyltransferase</keyword>
<dbReference type="SUPFAM" id="SSF55729">
    <property type="entry name" value="Acyl-CoA N-acyltransferases (Nat)"/>
    <property type="match status" value="1"/>
</dbReference>
<dbReference type="InterPro" id="IPR000182">
    <property type="entry name" value="GNAT_dom"/>
</dbReference>
<dbReference type="PANTHER" id="PTHR10545">
    <property type="entry name" value="DIAMINE N-ACETYLTRANSFERASE"/>
    <property type="match status" value="1"/>
</dbReference>
<dbReference type="Proteomes" id="UP000886069">
    <property type="component" value="Unassembled WGS sequence"/>
</dbReference>
<dbReference type="PANTHER" id="PTHR10545:SF29">
    <property type="entry name" value="GH14572P-RELATED"/>
    <property type="match status" value="1"/>
</dbReference>
<accession>A0A7V2AU74</accession>
<evidence type="ECO:0000313" key="5">
    <source>
        <dbReference type="EMBL" id="HER43289.1"/>
    </source>
</evidence>
<comment type="similarity">
    <text evidence="1">Belongs to the acetyltransferase family.</text>
</comment>
<dbReference type="InterPro" id="IPR051016">
    <property type="entry name" value="Diverse_Substrate_AcTransf"/>
</dbReference>
<proteinExistence type="inferred from homology"/>
<dbReference type="EMBL" id="DSEC01000166">
    <property type="protein sequence ID" value="HER43289.1"/>
    <property type="molecule type" value="Genomic_DNA"/>
</dbReference>
<dbReference type="FunFam" id="3.40.630.30:FF:000064">
    <property type="entry name" value="GNAT family acetyltransferase"/>
    <property type="match status" value="1"/>
</dbReference>
<feature type="domain" description="N-acetyltransferase" evidence="4">
    <location>
        <begin position="10"/>
        <end position="164"/>
    </location>
</feature>
<keyword evidence="2" id="KW-0808">Transferase</keyword>
<dbReference type="AlphaFoldDB" id="A0A7V2AU74"/>
<evidence type="ECO:0000256" key="1">
    <source>
        <dbReference type="ARBA" id="ARBA00008694"/>
    </source>
</evidence>
<protein>
    <submittedName>
        <fullName evidence="5">GNAT family N-acetyltransferase</fullName>
    </submittedName>
</protein>
<organism evidence="5">
    <name type="scientific">Eiseniibacteriota bacterium</name>
    <dbReference type="NCBI Taxonomy" id="2212470"/>
    <lineage>
        <taxon>Bacteria</taxon>
        <taxon>Candidatus Eiseniibacteriota</taxon>
    </lineage>
</organism>
<reference evidence="5" key="1">
    <citation type="journal article" date="2020" name="mSystems">
        <title>Genome- and Community-Level Interaction Insights into Carbon Utilization and Element Cycling Functions of Hydrothermarchaeota in Hydrothermal Sediment.</title>
        <authorList>
            <person name="Zhou Z."/>
            <person name="Liu Y."/>
            <person name="Xu W."/>
            <person name="Pan J."/>
            <person name="Luo Z.H."/>
            <person name="Li M."/>
        </authorList>
    </citation>
    <scope>NUCLEOTIDE SEQUENCE [LARGE SCALE GENOMIC DNA]</scope>
    <source>
        <strain evidence="5">SpSt-1233</strain>
    </source>
</reference>
<dbReference type="Gene3D" id="3.40.630.30">
    <property type="match status" value="1"/>
</dbReference>
<dbReference type="PROSITE" id="PS51186">
    <property type="entry name" value="GNAT"/>
    <property type="match status" value="1"/>
</dbReference>
<dbReference type="InterPro" id="IPR016181">
    <property type="entry name" value="Acyl_CoA_acyltransferase"/>
</dbReference>
<dbReference type="GO" id="GO:0008080">
    <property type="term" value="F:N-acetyltransferase activity"/>
    <property type="evidence" value="ECO:0007669"/>
    <property type="project" value="UniProtKB-ARBA"/>
</dbReference>
<dbReference type="CDD" id="cd04301">
    <property type="entry name" value="NAT_SF"/>
    <property type="match status" value="1"/>
</dbReference>
<dbReference type="Pfam" id="PF00583">
    <property type="entry name" value="Acetyltransf_1"/>
    <property type="match status" value="1"/>
</dbReference>
<name>A0A7V2AU74_UNCEI</name>
<sequence>MAKDSREVSIRIREAGIEDVPVIMRFIRDIAEFENLSDEVVADEETIAESLFGEERSARVILADVDGEAAGFAVYFYNFSTFVGRPGIYLEDIFVSKDKRGIGVGGEMMRHLARIARAGKCARMDWAVLDWNPARAFYEMLGAEPLEDWVLYRISGERLERLADG</sequence>
<gene>
    <name evidence="5" type="ORF">ENO08_02370</name>
</gene>
<evidence type="ECO:0000256" key="3">
    <source>
        <dbReference type="ARBA" id="ARBA00023315"/>
    </source>
</evidence>
<evidence type="ECO:0000259" key="4">
    <source>
        <dbReference type="PROSITE" id="PS51186"/>
    </source>
</evidence>
<comment type="caution">
    <text evidence="5">The sequence shown here is derived from an EMBL/GenBank/DDBJ whole genome shotgun (WGS) entry which is preliminary data.</text>
</comment>
<evidence type="ECO:0000256" key="2">
    <source>
        <dbReference type="ARBA" id="ARBA00022679"/>
    </source>
</evidence>